<evidence type="ECO:0000256" key="2">
    <source>
        <dbReference type="ARBA" id="ARBA00022801"/>
    </source>
</evidence>
<dbReference type="EMBL" id="QZEY01000032">
    <property type="protein sequence ID" value="RJL20187.1"/>
    <property type="molecule type" value="Genomic_DNA"/>
</dbReference>
<proteinExistence type="inferred from homology"/>
<dbReference type="GO" id="GO:0016787">
    <property type="term" value="F:hydrolase activity"/>
    <property type="evidence" value="ECO:0007669"/>
    <property type="project" value="UniProtKB-KW"/>
</dbReference>
<dbReference type="AlphaFoldDB" id="A0A3A4A0F8"/>
<dbReference type="PRINTS" id="PR00502">
    <property type="entry name" value="NUDIXFAMILY"/>
</dbReference>
<reference evidence="5 6" key="1">
    <citation type="submission" date="2018-09" db="EMBL/GenBank/DDBJ databases">
        <title>YIM 75507 draft genome.</title>
        <authorList>
            <person name="Tang S."/>
            <person name="Feng Y."/>
        </authorList>
    </citation>
    <scope>NUCLEOTIDE SEQUENCE [LARGE SCALE GENOMIC DNA]</scope>
    <source>
        <strain evidence="5 6">YIM 75507</strain>
    </source>
</reference>
<dbReference type="Proteomes" id="UP000265768">
    <property type="component" value="Unassembled WGS sequence"/>
</dbReference>
<feature type="domain" description="Nudix hydrolase" evidence="4">
    <location>
        <begin position="55"/>
        <end position="196"/>
    </location>
</feature>
<dbReference type="PANTHER" id="PTHR43736">
    <property type="entry name" value="ADP-RIBOSE PYROPHOSPHATASE"/>
    <property type="match status" value="1"/>
</dbReference>
<dbReference type="Pfam" id="PF00293">
    <property type="entry name" value="NUDIX"/>
    <property type="match status" value="1"/>
</dbReference>
<dbReference type="SUPFAM" id="SSF55811">
    <property type="entry name" value="Nudix"/>
    <property type="match status" value="1"/>
</dbReference>
<organism evidence="5 6">
    <name type="scientific">Bailinhaonella thermotolerans</name>
    <dbReference type="NCBI Taxonomy" id="1070861"/>
    <lineage>
        <taxon>Bacteria</taxon>
        <taxon>Bacillati</taxon>
        <taxon>Actinomycetota</taxon>
        <taxon>Actinomycetes</taxon>
        <taxon>Streptosporangiales</taxon>
        <taxon>Streptosporangiaceae</taxon>
        <taxon>Bailinhaonella</taxon>
    </lineage>
</organism>
<evidence type="ECO:0000256" key="3">
    <source>
        <dbReference type="RuleBase" id="RU003476"/>
    </source>
</evidence>
<dbReference type="PANTHER" id="PTHR43736:SF1">
    <property type="entry name" value="DIHYDRONEOPTERIN TRIPHOSPHATE DIPHOSPHATASE"/>
    <property type="match status" value="1"/>
</dbReference>
<dbReference type="InterPro" id="IPR020476">
    <property type="entry name" value="Nudix_hydrolase"/>
</dbReference>
<evidence type="ECO:0000313" key="6">
    <source>
        <dbReference type="Proteomes" id="UP000265768"/>
    </source>
</evidence>
<dbReference type="InterPro" id="IPR015797">
    <property type="entry name" value="NUDIX_hydrolase-like_dom_sf"/>
</dbReference>
<dbReference type="PROSITE" id="PS00893">
    <property type="entry name" value="NUDIX_BOX"/>
    <property type="match status" value="1"/>
</dbReference>
<dbReference type="InterPro" id="IPR020084">
    <property type="entry name" value="NUDIX_hydrolase_CS"/>
</dbReference>
<keyword evidence="2 3" id="KW-0378">Hydrolase</keyword>
<dbReference type="OrthoDB" id="9761969at2"/>
<keyword evidence="6" id="KW-1185">Reference proteome</keyword>
<dbReference type="PROSITE" id="PS51462">
    <property type="entry name" value="NUDIX"/>
    <property type="match status" value="1"/>
</dbReference>
<dbReference type="Gene3D" id="3.90.79.10">
    <property type="entry name" value="Nucleoside Triphosphate Pyrophosphohydrolase"/>
    <property type="match status" value="1"/>
</dbReference>
<comment type="caution">
    <text evidence="5">The sequence shown here is derived from an EMBL/GenBank/DDBJ whole genome shotgun (WGS) entry which is preliminary data.</text>
</comment>
<sequence length="209" mass="22788">MTYRDANIDIDPTSIDWPARQAQAWIPHDVVGGLPINPCERPGRPGRGDLWHWGEGKCADAIVTLDDPCGLRMLLMIERGDGHGWALPGGTLDPGETPADAAVRELTEETGLHLPEDAGWQLLPAPRYVPDPRASDHAWMVTWPARLHLGIQGTYPTVAGADDARQAAWIWADSYDTLAHDLAANFDDGSVFPAHQTLLRAILDTPAAR</sequence>
<comment type="similarity">
    <text evidence="1 3">Belongs to the Nudix hydrolase family.</text>
</comment>
<protein>
    <submittedName>
        <fullName evidence="5">NUDIX domain-containing protein</fullName>
    </submittedName>
</protein>
<dbReference type="InterPro" id="IPR000086">
    <property type="entry name" value="NUDIX_hydrolase_dom"/>
</dbReference>
<name>A0A3A4A0F8_9ACTN</name>
<evidence type="ECO:0000256" key="1">
    <source>
        <dbReference type="ARBA" id="ARBA00005582"/>
    </source>
</evidence>
<evidence type="ECO:0000313" key="5">
    <source>
        <dbReference type="EMBL" id="RJL20187.1"/>
    </source>
</evidence>
<evidence type="ECO:0000259" key="4">
    <source>
        <dbReference type="PROSITE" id="PS51462"/>
    </source>
</evidence>
<dbReference type="RefSeq" id="WP_119931812.1">
    <property type="nucleotide sequence ID" value="NZ_QZEY01000032.1"/>
</dbReference>
<accession>A0A3A4A0F8</accession>
<gene>
    <name evidence="5" type="ORF">D5H75_39765</name>
</gene>